<keyword evidence="4" id="KW-0106">Calcium</keyword>
<dbReference type="InterPro" id="IPR023572">
    <property type="entry name" value="Archease_dom"/>
</dbReference>
<reference evidence="6 7" key="1">
    <citation type="submission" date="2019-03" db="EMBL/GenBank/DDBJ databases">
        <title>The genome sequence of Nitrosococcus wardiae strain D1FHST reveals the archetypal metabolic capacity of ammonia-oxidizing Gammaproteobacteria.</title>
        <authorList>
            <person name="Wang L."/>
            <person name="Lim C.K."/>
            <person name="Hanson T.E."/>
            <person name="Dang H."/>
            <person name="Klotz M.G."/>
        </authorList>
    </citation>
    <scope>NUCLEOTIDE SEQUENCE [LARGE SCALE GENOMIC DNA]</scope>
    <source>
        <strain evidence="6 7">D1FHS</strain>
    </source>
</reference>
<dbReference type="AlphaFoldDB" id="A0A4V1AWG5"/>
<organism evidence="6 7">
    <name type="scientific">Nitrosococcus wardiae</name>
    <dbReference type="NCBI Taxonomy" id="1814290"/>
    <lineage>
        <taxon>Bacteria</taxon>
        <taxon>Pseudomonadati</taxon>
        <taxon>Pseudomonadota</taxon>
        <taxon>Gammaproteobacteria</taxon>
        <taxon>Chromatiales</taxon>
        <taxon>Chromatiaceae</taxon>
        <taxon>Nitrosococcus</taxon>
    </lineage>
</organism>
<dbReference type="PANTHER" id="PTHR12682:SF11">
    <property type="entry name" value="PROTEIN ARCHEASE"/>
    <property type="match status" value="1"/>
</dbReference>
<dbReference type="OrthoDB" id="9788587at2"/>
<dbReference type="Proteomes" id="UP000294325">
    <property type="component" value="Chromosome"/>
</dbReference>
<keyword evidence="3" id="KW-0479">Metal-binding</keyword>
<protein>
    <submittedName>
        <fullName evidence="6">Archease</fullName>
    </submittedName>
</protein>
<keyword evidence="7" id="KW-1185">Reference proteome</keyword>
<evidence type="ECO:0000259" key="5">
    <source>
        <dbReference type="Pfam" id="PF01951"/>
    </source>
</evidence>
<dbReference type="EMBL" id="CP038033">
    <property type="protein sequence ID" value="QBQ56555.1"/>
    <property type="molecule type" value="Genomic_DNA"/>
</dbReference>
<dbReference type="InterPro" id="IPR036820">
    <property type="entry name" value="Archease_dom_sf"/>
</dbReference>
<proteinExistence type="inferred from homology"/>
<evidence type="ECO:0000256" key="2">
    <source>
        <dbReference type="ARBA" id="ARBA00022694"/>
    </source>
</evidence>
<evidence type="ECO:0000313" key="7">
    <source>
        <dbReference type="Proteomes" id="UP000294325"/>
    </source>
</evidence>
<dbReference type="PANTHER" id="PTHR12682">
    <property type="entry name" value="ARCHEASE"/>
    <property type="match status" value="1"/>
</dbReference>
<feature type="domain" description="Archease" evidence="5">
    <location>
        <begin position="6"/>
        <end position="140"/>
    </location>
</feature>
<gene>
    <name evidence="6" type="ORF">E3U44_11750</name>
</gene>
<dbReference type="SUPFAM" id="SSF69819">
    <property type="entry name" value="MTH1598-like"/>
    <property type="match status" value="1"/>
</dbReference>
<evidence type="ECO:0000313" key="6">
    <source>
        <dbReference type="EMBL" id="QBQ56555.1"/>
    </source>
</evidence>
<dbReference type="Pfam" id="PF01951">
    <property type="entry name" value="Archease"/>
    <property type="match status" value="1"/>
</dbReference>
<dbReference type="KEGG" id="nwr:E3U44_11750"/>
<name>A0A4V1AWG5_9GAMM</name>
<comment type="similarity">
    <text evidence="1">Belongs to the archease family.</text>
</comment>
<dbReference type="GO" id="GO:0046872">
    <property type="term" value="F:metal ion binding"/>
    <property type="evidence" value="ECO:0007669"/>
    <property type="project" value="UniProtKB-KW"/>
</dbReference>
<evidence type="ECO:0000256" key="3">
    <source>
        <dbReference type="ARBA" id="ARBA00022723"/>
    </source>
</evidence>
<dbReference type="GO" id="GO:0008033">
    <property type="term" value="P:tRNA processing"/>
    <property type="evidence" value="ECO:0007669"/>
    <property type="project" value="UniProtKB-KW"/>
</dbReference>
<dbReference type="InterPro" id="IPR002804">
    <property type="entry name" value="Archease"/>
</dbReference>
<accession>A0A4V1AWG5</accession>
<dbReference type="Gene3D" id="3.55.10.10">
    <property type="entry name" value="Archease domain"/>
    <property type="match status" value="1"/>
</dbReference>
<keyword evidence="2" id="KW-0819">tRNA processing</keyword>
<evidence type="ECO:0000256" key="1">
    <source>
        <dbReference type="ARBA" id="ARBA00007963"/>
    </source>
</evidence>
<sequence>MNTPRWEHFPHQGDVGVRGLGASMEEAFCGAALALTATIADLDTVAPKERVEVKCSAPDKEFLLVEWLNALVFEMATRQMLFSHFAVSIEDDHLVGEAWGEPVDRTKHDPAVEVKGATLSELHVERHKEGLWIAQCIVDV</sequence>
<evidence type="ECO:0000256" key="4">
    <source>
        <dbReference type="ARBA" id="ARBA00022837"/>
    </source>
</evidence>